<proteinExistence type="predicted"/>
<dbReference type="PANTHER" id="PTHR48030">
    <property type="entry name" value="SPLICING FACTOR 3B SUBUNIT 4"/>
    <property type="match status" value="1"/>
</dbReference>
<evidence type="ECO:0000313" key="2">
    <source>
        <dbReference type="EMBL" id="BAT99780.1"/>
    </source>
</evidence>
<feature type="region of interest" description="Disordered" evidence="1">
    <location>
        <begin position="47"/>
        <end position="130"/>
    </location>
</feature>
<reference evidence="2 3" key="1">
    <citation type="journal article" date="2015" name="Sci. Rep.">
        <title>The power of single molecule real-time sequencing technology in the de novo assembly of a eukaryotic genome.</title>
        <authorList>
            <person name="Sakai H."/>
            <person name="Naito K."/>
            <person name="Ogiso-Tanaka E."/>
            <person name="Takahashi Y."/>
            <person name="Iseki K."/>
            <person name="Muto C."/>
            <person name="Satou K."/>
            <person name="Teruya K."/>
            <person name="Shiroma A."/>
            <person name="Shimoji M."/>
            <person name="Hirano T."/>
            <person name="Itoh T."/>
            <person name="Kaga A."/>
            <person name="Tomooka N."/>
        </authorList>
    </citation>
    <scope>NUCLEOTIDE SEQUENCE [LARGE SCALE GENOMIC DNA]</scope>
    <source>
        <strain evidence="3">cv. Shumari</strain>
    </source>
</reference>
<evidence type="ECO:0000256" key="1">
    <source>
        <dbReference type="SAM" id="MobiDB-lite"/>
    </source>
</evidence>
<dbReference type="GO" id="GO:0071011">
    <property type="term" value="C:precatalytic spliceosome"/>
    <property type="evidence" value="ECO:0007669"/>
    <property type="project" value="TreeGrafter"/>
</dbReference>
<dbReference type="InterPro" id="IPR052084">
    <property type="entry name" value="SF3B4_spliceosome_assoc"/>
</dbReference>
<name>A0A0S3T3Q8_PHAAN</name>
<dbReference type="GO" id="GO:0003723">
    <property type="term" value="F:RNA binding"/>
    <property type="evidence" value="ECO:0007669"/>
    <property type="project" value="TreeGrafter"/>
</dbReference>
<dbReference type="GO" id="GO:0048026">
    <property type="term" value="P:positive regulation of mRNA splicing, via spliceosome"/>
    <property type="evidence" value="ECO:0007669"/>
    <property type="project" value="TreeGrafter"/>
</dbReference>
<dbReference type="EMBL" id="AP015043">
    <property type="protein sequence ID" value="BAT99780.1"/>
    <property type="molecule type" value="Genomic_DNA"/>
</dbReference>
<feature type="compositionally biased region" description="Basic and acidic residues" evidence="1">
    <location>
        <begin position="47"/>
        <end position="57"/>
    </location>
</feature>
<dbReference type="PANTHER" id="PTHR48030:SF3">
    <property type="entry name" value="SPLICING FACTOR 3B SUBUNIT 4"/>
    <property type="match status" value="1"/>
</dbReference>
<sequence>MEQTARPRNQNAVFLRSRVVQIYRDGKVMNGQYLCNRQITVSYAYKKDTKGERHGTPAERVLAASNPTAQKSRPHTLFASGPPTLPNVPQANGVAPVPPRPFANGVAPGSIPALRPPPPQAAAFQPMPVP</sequence>
<accession>A0A0S3T3Q8</accession>
<keyword evidence="3" id="KW-1185">Reference proteome</keyword>
<dbReference type="GO" id="GO:0005730">
    <property type="term" value="C:nucleolus"/>
    <property type="evidence" value="ECO:0007669"/>
    <property type="project" value="TreeGrafter"/>
</dbReference>
<organism evidence="2 3">
    <name type="scientific">Vigna angularis var. angularis</name>
    <dbReference type="NCBI Taxonomy" id="157739"/>
    <lineage>
        <taxon>Eukaryota</taxon>
        <taxon>Viridiplantae</taxon>
        <taxon>Streptophyta</taxon>
        <taxon>Embryophyta</taxon>
        <taxon>Tracheophyta</taxon>
        <taxon>Spermatophyta</taxon>
        <taxon>Magnoliopsida</taxon>
        <taxon>eudicotyledons</taxon>
        <taxon>Gunneridae</taxon>
        <taxon>Pentapetalae</taxon>
        <taxon>rosids</taxon>
        <taxon>fabids</taxon>
        <taxon>Fabales</taxon>
        <taxon>Fabaceae</taxon>
        <taxon>Papilionoideae</taxon>
        <taxon>50 kb inversion clade</taxon>
        <taxon>NPAAA clade</taxon>
        <taxon>indigoferoid/millettioid clade</taxon>
        <taxon>Phaseoleae</taxon>
        <taxon>Vigna</taxon>
    </lineage>
</organism>
<evidence type="ECO:0000313" key="3">
    <source>
        <dbReference type="Proteomes" id="UP000291084"/>
    </source>
</evidence>
<dbReference type="Proteomes" id="UP000291084">
    <property type="component" value="Chromosome 10"/>
</dbReference>
<gene>
    <name evidence="2" type="primary">Vigan.10G129200</name>
    <name evidence="2" type="ORF">VIGAN_10129200</name>
</gene>
<dbReference type="AlphaFoldDB" id="A0A0S3T3Q8"/>
<feature type="compositionally biased region" description="Low complexity" evidence="1">
    <location>
        <begin position="121"/>
        <end position="130"/>
    </location>
</feature>
<protein>
    <submittedName>
        <fullName evidence="2">Uncharacterized protein</fullName>
    </submittedName>
</protein>